<reference evidence="2 3" key="1">
    <citation type="submission" date="2017-01" db="EMBL/GenBank/DDBJ databases">
        <title>The cable genome- insights into the physiology and evolution of filamentous bacteria capable of sulfide oxidation via long distance electron transfer.</title>
        <authorList>
            <person name="Schreiber L."/>
            <person name="Bjerg J.T."/>
            <person name="Boggild A."/>
            <person name="Van De Vossenberg J."/>
            <person name="Meysman F."/>
            <person name="Nielsen L.P."/>
            <person name="Schramm A."/>
            <person name="Kjeldsen K.U."/>
        </authorList>
    </citation>
    <scope>NUCLEOTIDE SEQUENCE [LARGE SCALE GENOMIC DNA]</scope>
    <source>
        <strain evidence="2">A5</strain>
    </source>
</reference>
<evidence type="ECO:0000313" key="2">
    <source>
        <dbReference type="EMBL" id="RWX51792.1"/>
    </source>
</evidence>
<feature type="transmembrane region" description="Helical" evidence="1">
    <location>
        <begin position="12"/>
        <end position="29"/>
    </location>
</feature>
<name>A0A444JFC9_9BACT</name>
<accession>A0A444JFC9</accession>
<gene>
    <name evidence="2" type="ORF">VU01_10804</name>
</gene>
<keyword evidence="1" id="KW-1133">Transmembrane helix</keyword>
<protein>
    <submittedName>
        <fullName evidence="2">Uncharacterized protein</fullName>
    </submittedName>
</protein>
<keyword evidence="1" id="KW-0812">Transmembrane</keyword>
<keyword evidence="1" id="KW-0472">Membrane</keyword>
<evidence type="ECO:0000313" key="3">
    <source>
        <dbReference type="Proteomes" id="UP000288892"/>
    </source>
</evidence>
<dbReference type="AlphaFoldDB" id="A0A444JFC9"/>
<sequence>MEKEPMLVSDIFNKFNALIFLFYVFLFVTSDNPKNVMIYMAIYFAGLVLNYLAYKPDVLTLISLCCSLLFFIISPLVLFHTPTYAKLLRVLAYGGGIHVQVIDKYNHIPKEYYLVLRTSTSIILYNKERRDISELSLGDVKNIRYKTGTLLSASYVLPEI</sequence>
<proteinExistence type="predicted"/>
<organism evidence="2 3">
    <name type="scientific">Candidatus Electrothrix marina</name>
    <dbReference type="NCBI Taxonomy" id="1859130"/>
    <lineage>
        <taxon>Bacteria</taxon>
        <taxon>Pseudomonadati</taxon>
        <taxon>Thermodesulfobacteriota</taxon>
        <taxon>Desulfobulbia</taxon>
        <taxon>Desulfobulbales</taxon>
        <taxon>Desulfobulbaceae</taxon>
        <taxon>Candidatus Electrothrix</taxon>
    </lineage>
</organism>
<comment type="caution">
    <text evidence="2">The sequence shown here is derived from an EMBL/GenBank/DDBJ whole genome shotgun (WGS) entry which is preliminary data.</text>
</comment>
<feature type="transmembrane region" description="Helical" evidence="1">
    <location>
        <begin position="36"/>
        <end position="54"/>
    </location>
</feature>
<dbReference type="Proteomes" id="UP000288892">
    <property type="component" value="Unassembled WGS sequence"/>
</dbReference>
<dbReference type="EMBL" id="MTKS01000080">
    <property type="protein sequence ID" value="RWX51792.1"/>
    <property type="molecule type" value="Genomic_DNA"/>
</dbReference>
<feature type="transmembrane region" description="Helical" evidence="1">
    <location>
        <begin position="60"/>
        <end position="79"/>
    </location>
</feature>
<evidence type="ECO:0000256" key="1">
    <source>
        <dbReference type="SAM" id="Phobius"/>
    </source>
</evidence>
<keyword evidence="3" id="KW-1185">Reference proteome</keyword>